<evidence type="ECO:0000256" key="4">
    <source>
        <dbReference type="ARBA" id="ARBA00022741"/>
    </source>
</evidence>
<dbReference type="InterPro" id="IPR008145">
    <property type="entry name" value="GK/Ca_channel_bsu"/>
</dbReference>
<gene>
    <name evidence="6" type="primary">phnN</name>
    <name evidence="8" type="ORF">C8D90_102167</name>
</gene>
<sequence length="200" mass="22394">MGTLIYLMGPSGSGKDSLLRALREQQDAAILVAHRYITRPADAGGENHIALTSREFALRKRYGLFALDWRANGHDYGIGIEIESWLTRGMNVIINGSRADLVNARQRYGTALYPVCLTVSQDVLRQRLQERGRECAADIEQRLQRALACQPDERETCHHLSNDGPLEQTTAALLQLIGRLPAVNYAEAPDTQTRETFYAR</sequence>
<evidence type="ECO:0000313" key="8">
    <source>
        <dbReference type="EMBL" id="RDK95686.1"/>
    </source>
</evidence>
<dbReference type="FunFam" id="3.40.50.300:FF:000979">
    <property type="entry name" value="Ribose 1,5-bisphosphate phosphokinase PhnN"/>
    <property type="match status" value="1"/>
</dbReference>
<reference evidence="8 9" key="1">
    <citation type="submission" date="2018-07" db="EMBL/GenBank/DDBJ databases">
        <title>Genomic Encyclopedia of Type Strains, Phase IV (KMG-IV): sequencing the most valuable type-strain genomes for metagenomic binning, comparative biology and taxonomic classification.</title>
        <authorList>
            <person name="Goeker M."/>
        </authorList>
    </citation>
    <scope>NUCLEOTIDE SEQUENCE [LARGE SCALE GENOMIC DNA]</scope>
    <source>
        <strain evidence="8 9">DSM 103736</strain>
    </source>
</reference>
<evidence type="ECO:0000256" key="1">
    <source>
        <dbReference type="ARBA" id="ARBA00000373"/>
    </source>
</evidence>
<keyword evidence="4 6" id="KW-0547">Nucleotide-binding</keyword>
<keyword evidence="8" id="KW-0418">Kinase</keyword>
<evidence type="ECO:0000313" key="9">
    <source>
        <dbReference type="Proteomes" id="UP000254848"/>
    </source>
</evidence>
<dbReference type="EC" id="2.7.4.23" evidence="6"/>
<comment type="pathway">
    <text evidence="2 6">Metabolic intermediate biosynthesis; 5-phospho-alpha-D-ribose 1-diphosphate biosynthesis; 5-phospho-alpha-D-ribose 1-diphosphate from D-ribose 5-phosphate (route II): step 3/3.</text>
</comment>
<dbReference type="GO" id="GO:0005524">
    <property type="term" value="F:ATP binding"/>
    <property type="evidence" value="ECO:0007669"/>
    <property type="project" value="UniProtKB-KW"/>
</dbReference>
<evidence type="ECO:0000256" key="5">
    <source>
        <dbReference type="ARBA" id="ARBA00022840"/>
    </source>
</evidence>
<dbReference type="NCBIfam" id="TIGR02322">
    <property type="entry name" value="phosphon_PhnN"/>
    <property type="match status" value="1"/>
</dbReference>
<feature type="binding site" evidence="6">
    <location>
        <begin position="9"/>
        <end position="16"/>
    </location>
    <ligand>
        <name>ATP</name>
        <dbReference type="ChEBI" id="CHEBI:30616"/>
    </ligand>
</feature>
<proteinExistence type="inferred from homology"/>
<feature type="domain" description="Guanylate kinase/L-type calcium channel beta subunit" evidence="7">
    <location>
        <begin position="1"/>
        <end position="181"/>
    </location>
</feature>
<keyword evidence="9" id="KW-1185">Reference proteome</keyword>
<dbReference type="SUPFAM" id="SSF52540">
    <property type="entry name" value="P-loop containing nucleoside triphosphate hydrolases"/>
    <property type="match status" value="1"/>
</dbReference>
<dbReference type="InterPro" id="IPR027417">
    <property type="entry name" value="P-loop_NTPase"/>
</dbReference>
<dbReference type="EMBL" id="QRAP01000002">
    <property type="protein sequence ID" value="RDK95686.1"/>
    <property type="molecule type" value="Genomic_DNA"/>
</dbReference>
<evidence type="ECO:0000256" key="3">
    <source>
        <dbReference type="ARBA" id="ARBA00022679"/>
    </source>
</evidence>
<dbReference type="Gene3D" id="3.40.50.300">
    <property type="entry name" value="P-loop containing nucleotide triphosphate hydrolases"/>
    <property type="match status" value="1"/>
</dbReference>
<dbReference type="RefSeq" id="WP_115457431.1">
    <property type="nucleotide sequence ID" value="NZ_QRAP01000002.1"/>
</dbReference>
<keyword evidence="5 6" id="KW-0067">ATP-binding</keyword>
<dbReference type="UniPathway" id="UPA00087">
    <property type="reaction ID" value="UER00175"/>
</dbReference>
<comment type="similarity">
    <text evidence="6">Belongs to the ribose 1,5-bisphosphokinase family.</text>
</comment>
<dbReference type="Pfam" id="PF13238">
    <property type="entry name" value="AAA_18"/>
    <property type="match status" value="1"/>
</dbReference>
<name>A0A370R299_9GAMM</name>
<dbReference type="SMART" id="SM00072">
    <property type="entry name" value="GuKc"/>
    <property type="match status" value="1"/>
</dbReference>
<dbReference type="OrthoDB" id="341217at2"/>
<dbReference type="GO" id="GO:0006015">
    <property type="term" value="P:5-phosphoribose 1-diphosphate biosynthetic process"/>
    <property type="evidence" value="ECO:0007669"/>
    <property type="project" value="UniProtKB-UniRule"/>
</dbReference>
<comment type="catalytic activity">
    <reaction evidence="1 6">
        <text>alpha-D-ribose 1,5-bisphosphate + ATP = 5-phospho-alpha-D-ribose 1-diphosphate + ADP</text>
        <dbReference type="Rhea" id="RHEA:20109"/>
        <dbReference type="ChEBI" id="CHEBI:30616"/>
        <dbReference type="ChEBI" id="CHEBI:58017"/>
        <dbReference type="ChEBI" id="CHEBI:68688"/>
        <dbReference type="ChEBI" id="CHEBI:456216"/>
        <dbReference type="EC" id="2.7.4.23"/>
    </reaction>
</comment>
<dbReference type="HAMAP" id="MF_00836">
    <property type="entry name" value="PhnN"/>
    <property type="match status" value="1"/>
</dbReference>
<evidence type="ECO:0000256" key="2">
    <source>
        <dbReference type="ARBA" id="ARBA00005069"/>
    </source>
</evidence>
<accession>A0A370R299</accession>
<dbReference type="GO" id="GO:0033863">
    <property type="term" value="F:ribose 1,5-bisphosphate phosphokinase activity"/>
    <property type="evidence" value="ECO:0007669"/>
    <property type="project" value="UniProtKB-UniRule"/>
</dbReference>
<evidence type="ECO:0000259" key="7">
    <source>
        <dbReference type="SMART" id="SM00072"/>
    </source>
</evidence>
<evidence type="ECO:0000256" key="6">
    <source>
        <dbReference type="HAMAP-Rule" id="MF_00836"/>
    </source>
</evidence>
<comment type="caution">
    <text evidence="8">The sequence shown here is derived from an EMBL/GenBank/DDBJ whole genome shotgun (WGS) entry which is preliminary data.</text>
</comment>
<dbReference type="NCBIfam" id="NF007485">
    <property type="entry name" value="PRK10078.1"/>
    <property type="match status" value="1"/>
</dbReference>
<organism evidence="8 9">
    <name type="scientific">Enterobacillus tribolii</name>
    <dbReference type="NCBI Taxonomy" id="1487935"/>
    <lineage>
        <taxon>Bacteria</taxon>
        <taxon>Pseudomonadati</taxon>
        <taxon>Pseudomonadota</taxon>
        <taxon>Gammaproteobacteria</taxon>
        <taxon>Enterobacterales</taxon>
        <taxon>Hafniaceae</taxon>
        <taxon>Enterobacillus</taxon>
    </lineage>
</organism>
<dbReference type="InterPro" id="IPR012699">
    <property type="entry name" value="PhnN"/>
</dbReference>
<protein>
    <recommendedName>
        <fullName evidence="6">Ribose 1,5-bisphosphate phosphokinase PhnN</fullName>
        <ecNumber evidence="6">2.7.4.23</ecNumber>
    </recommendedName>
    <alternativeName>
        <fullName evidence="6">Ribose 1,5-bisphosphokinase</fullName>
    </alternativeName>
</protein>
<dbReference type="AlphaFoldDB" id="A0A370R299"/>
<dbReference type="GO" id="GO:0019634">
    <property type="term" value="P:organic phosphonate metabolic process"/>
    <property type="evidence" value="ECO:0007669"/>
    <property type="project" value="UniProtKB-UniRule"/>
</dbReference>
<keyword evidence="3 6" id="KW-0808">Transferase</keyword>
<comment type="function">
    <text evidence="6">Catalyzes the phosphorylation of ribose 1,5-bisphosphate to 5-phospho-D-ribosyl alpha-1-diphosphate (PRPP).</text>
</comment>
<dbReference type="Proteomes" id="UP000254848">
    <property type="component" value="Unassembled WGS sequence"/>
</dbReference>